<evidence type="ECO:0000313" key="2">
    <source>
        <dbReference type="Proteomes" id="UP000288805"/>
    </source>
</evidence>
<dbReference type="EMBL" id="QGNW01000003">
    <property type="protein sequence ID" value="RVX22386.1"/>
    <property type="molecule type" value="Genomic_DNA"/>
</dbReference>
<dbReference type="InterPro" id="IPR045282">
    <property type="entry name" value="At4g08330-like"/>
</dbReference>
<dbReference type="PANTHER" id="PTHR33674">
    <property type="entry name" value="METHIONINE-S-OXIDE REDUCTASE"/>
    <property type="match status" value="1"/>
</dbReference>
<reference evidence="1 2" key="1">
    <citation type="journal article" date="2018" name="PLoS Genet.">
        <title>Population sequencing reveals clonal diversity and ancestral inbreeding in the grapevine cultivar Chardonnay.</title>
        <authorList>
            <person name="Roach M.J."/>
            <person name="Johnson D.L."/>
            <person name="Bohlmann J."/>
            <person name="van Vuuren H.J."/>
            <person name="Jones S.J."/>
            <person name="Pretorius I.S."/>
            <person name="Schmidt S.A."/>
            <person name="Borneman A.R."/>
        </authorList>
    </citation>
    <scope>NUCLEOTIDE SEQUENCE [LARGE SCALE GENOMIC DNA]</scope>
    <source>
        <strain evidence="2">cv. Chardonnay</strain>
        <tissue evidence="1">Leaf</tissue>
    </source>
</reference>
<dbReference type="Pfam" id="PF24046">
    <property type="entry name" value="At4g08330"/>
    <property type="match status" value="1"/>
</dbReference>
<gene>
    <name evidence="1" type="primary">VvCHDp000067_0</name>
    <name evidence="1" type="ORF">CK203_012506</name>
</gene>
<accession>A0A438KMF6</accession>
<evidence type="ECO:0000313" key="1">
    <source>
        <dbReference type="EMBL" id="RVX22386.1"/>
    </source>
</evidence>
<dbReference type="Proteomes" id="UP000288805">
    <property type="component" value="Unassembled WGS sequence"/>
</dbReference>
<dbReference type="AlphaFoldDB" id="A0A438KMF6"/>
<sequence>MENSMVLAHETQPHRDFSASSLRDVSYSCGSCGYELKLCSSNRNTKNIGSKYGKNIKRGVISFLQVDESRFTLVDEFKCIPYFISRHSWGLFCHRTKLLCRKCGNHVGNAYVRTSPYPLVLDESDSAPAPAPATATTDISTCRKYDIRLRALQPSSSEPSAIPLLT</sequence>
<dbReference type="PANTHER" id="PTHR33674:SF8">
    <property type="entry name" value="OS01G0833400 PROTEIN"/>
    <property type="match status" value="1"/>
</dbReference>
<organism evidence="1 2">
    <name type="scientific">Vitis vinifera</name>
    <name type="common">Grape</name>
    <dbReference type="NCBI Taxonomy" id="29760"/>
    <lineage>
        <taxon>Eukaryota</taxon>
        <taxon>Viridiplantae</taxon>
        <taxon>Streptophyta</taxon>
        <taxon>Embryophyta</taxon>
        <taxon>Tracheophyta</taxon>
        <taxon>Spermatophyta</taxon>
        <taxon>Magnoliopsida</taxon>
        <taxon>eudicotyledons</taxon>
        <taxon>Gunneridae</taxon>
        <taxon>Pentapetalae</taxon>
        <taxon>rosids</taxon>
        <taxon>Vitales</taxon>
        <taxon>Vitaceae</taxon>
        <taxon>Viteae</taxon>
        <taxon>Vitis</taxon>
    </lineage>
</organism>
<proteinExistence type="predicted"/>
<comment type="caution">
    <text evidence="1">The sequence shown here is derived from an EMBL/GenBank/DDBJ whole genome shotgun (WGS) entry which is preliminary data.</text>
</comment>
<protein>
    <submittedName>
        <fullName evidence="1">Uncharacterized protein, chloroplastic</fullName>
    </submittedName>
</protein>
<name>A0A438KMF6_VITVI</name>